<feature type="transmembrane region" description="Helical" evidence="7">
    <location>
        <begin position="211"/>
        <end position="229"/>
    </location>
</feature>
<evidence type="ECO:0000313" key="9">
    <source>
        <dbReference type="EMBL" id="UXY19472.1"/>
    </source>
</evidence>
<sequence>MSDTSTPPTSASAPPRASLPIGTLVAGCLAVCLAQIGLAMPATLNGLFQEHLHPVGSQLTWISDAFLLPVAVLELSFGVLGDLFGRKRLLVGGAALLCAGEIVAASASGIHQLWVGQALAGLGAAALFPTSLAMIAAGTHTGPQRARAIAVWASSLSAGGFLAPLLGGITGTYGSWRSAFVVVAVLAAISALVSLWLATDSRAPEGRSLDVGGQITIGVGLFALLYAVIQGPTDGWGSTPVVVAFVIAAVFIALFVYAESRARSPLLRLDLFRNRSFAIASVVAVVGMFSFLGTAYAASIRLGPIQHQSPMRTAFAFLLLNAITPVLTPLTSRLLHRLPARALLTAGLALIAAGDFLAAGLDVGDENLTSLIVPLGLVGIGFAFTVSSITATAVNTVPVPLAGMASAATNLLRDFGFTLGPAVIGAVALSQAASRVTSALATSSSLSAESKAAAHEVLKEGGPLALNSVPAGSPPGAARSYALDALGHGYSIGFVVCGSAALFSALLVVTALRGRTAEESAAEPEGDGKERAVLATG</sequence>
<feature type="transmembrane region" description="Helical" evidence="7">
    <location>
        <begin position="277"/>
        <end position="299"/>
    </location>
</feature>
<evidence type="ECO:0000256" key="2">
    <source>
        <dbReference type="ARBA" id="ARBA00022692"/>
    </source>
</evidence>
<protein>
    <submittedName>
        <fullName evidence="9">MFS transporter</fullName>
    </submittedName>
</protein>
<feature type="compositionally biased region" description="Basic and acidic residues" evidence="6">
    <location>
        <begin position="526"/>
        <end position="537"/>
    </location>
</feature>
<dbReference type="InterPro" id="IPR036259">
    <property type="entry name" value="MFS_trans_sf"/>
</dbReference>
<dbReference type="InterPro" id="IPR020846">
    <property type="entry name" value="MFS_dom"/>
</dbReference>
<feature type="transmembrane region" description="Helical" evidence="7">
    <location>
        <begin position="490"/>
        <end position="512"/>
    </location>
</feature>
<keyword evidence="10" id="KW-1185">Reference proteome</keyword>
<accession>A0ABY6DZM9</accession>
<comment type="subcellular location">
    <subcellularLocation>
        <location evidence="1">Cell membrane</location>
        <topology evidence="1">Multi-pass membrane protein</topology>
    </subcellularLocation>
</comment>
<feature type="transmembrane region" description="Helical" evidence="7">
    <location>
        <begin position="114"/>
        <end position="137"/>
    </location>
</feature>
<feature type="transmembrane region" description="Helical" evidence="7">
    <location>
        <begin position="89"/>
        <end position="108"/>
    </location>
</feature>
<keyword evidence="2 7" id="KW-0812">Transmembrane</keyword>
<dbReference type="RefSeq" id="WP_263229607.1">
    <property type="nucleotide sequence ID" value="NZ_CP106793.1"/>
</dbReference>
<gene>
    <name evidence="9" type="ORF">N8I84_12595</name>
</gene>
<feature type="transmembrane region" description="Helical" evidence="7">
    <location>
        <begin position="311"/>
        <end position="330"/>
    </location>
</feature>
<proteinExistence type="predicted"/>
<feature type="transmembrane region" description="Helical" evidence="7">
    <location>
        <begin position="235"/>
        <end position="257"/>
    </location>
</feature>
<keyword evidence="3 7" id="KW-1133">Transmembrane helix</keyword>
<feature type="transmembrane region" description="Helical" evidence="7">
    <location>
        <begin position="371"/>
        <end position="394"/>
    </location>
</feature>
<dbReference type="Proteomes" id="UP001061298">
    <property type="component" value="Chromosome"/>
</dbReference>
<dbReference type="PANTHER" id="PTHR42718">
    <property type="entry name" value="MAJOR FACILITATOR SUPERFAMILY MULTIDRUG TRANSPORTER MFSC"/>
    <property type="match status" value="1"/>
</dbReference>
<keyword evidence="5" id="KW-0046">Antibiotic resistance</keyword>
<feature type="transmembrane region" description="Helical" evidence="7">
    <location>
        <begin position="149"/>
        <end position="173"/>
    </location>
</feature>
<feature type="transmembrane region" description="Helical" evidence="7">
    <location>
        <begin position="342"/>
        <end position="359"/>
    </location>
</feature>
<evidence type="ECO:0000256" key="6">
    <source>
        <dbReference type="SAM" id="MobiDB-lite"/>
    </source>
</evidence>
<dbReference type="SUPFAM" id="SSF103473">
    <property type="entry name" value="MFS general substrate transporter"/>
    <property type="match status" value="1"/>
</dbReference>
<feature type="transmembrane region" description="Helical" evidence="7">
    <location>
        <begin position="59"/>
        <end position="77"/>
    </location>
</feature>
<dbReference type="Pfam" id="PF07690">
    <property type="entry name" value="MFS_1"/>
    <property type="match status" value="1"/>
</dbReference>
<name>A0ABY6DZM9_9ACTN</name>
<feature type="domain" description="Major facilitator superfamily (MFS) profile" evidence="8">
    <location>
        <begin position="23"/>
        <end position="516"/>
    </location>
</feature>
<evidence type="ECO:0000256" key="5">
    <source>
        <dbReference type="ARBA" id="ARBA00023251"/>
    </source>
</evidence>
<evidence type="ECO:0000259" key="8">
    <source>
        <dbReference type="PROSITE" id="PS50850"/>
    </source>
</evidence>
<dbReference type="PANTHER" id="PTHR42718:SF49">
    <property type="entry name" value="EXPORT PROTEIN"/>
    <property type="match status" value="1"/>
</dbReference>
<dbReference type="InterPro" id="IPR011701">
    <property type="entry name" value="MFS"/>
</dbReference>
<feature type="transmembrane region" description="Helical" evidence="7">
    <location>
        <begin position="415"/>
        <end position="433"/>
    </location>
</feature>
<evidence type="ECO:0000256" key="7">
    <source>
        <dbReference type="SAM" id="Phobius"/>
    </source>
</evidence>
<dbReference type="PROSITE" id="PS50850">
    <property type="entry name" value="MFS"/>
    <property type="match status" value="1"/>
</dbReference>
<evidence type="ECO:0000313" key="10">
    <source>
        <dbReference type="Proteomes" id="UP001061298"/>
    </source>
</evidence>
<evidence type="ECO:0000256" key="4">
    <source>
        <dbReference type="ARBA" id="ARBA00023136"/>
    </source>
</evidence>
<feature type="region of interest" description="Disordered" evidence="6">
    <location>
        <begin position="517"/>
        <end position="537"/>
    </location>
</feature>
<evidence type="ECO:0000256" key="1">
    <source>
        <dbReference type="ARBA" id="ARBA00004651"/>
    </source>
</evidence>
<feature type="transmembrane region" description="Helical" evidence="7">
    <location>
        <begin position="21"/>
        <end position="39"/>
    </location>
</feature>
<dbReference type="Gene3D" id="1.20.1250.20">
    <property type="entry name" value="MFS general substrate transporter like domains"/>
    <property type="match status" value="2"/>
</dbReference>
<feature type="transmembrane region" description="Helical" evidence="7">
    <location>
        <begin position="179"/>
        <end position="199"/>
    </location>
</feature>
<dbReference type="EMBL" id="CP106793">
    <property type="protein sequence ID" value="UXY19472.1"/>
    <property type="molecule type" value="Genomic_DNA"/>
</dbReference>
<evidence type="ECO:0000256" key="3">
    <source>
        <dbReference type="ARBA" id="ARBA00022989"/>
    </source>
</evidence>
<reference evidence="9" key="1">
    <citation type="submission" date="2022-10" db="EMBL/GenBank/DDBJ databases">
        <authorList>
            <person name="Mo P."/>
        </authorList>
    </citation>
    <scope>NUCLEOTIDE SEQUENCE</scope>
    <source>
        <strain evidence="9">HUAS 13-4</strain>
    </source>
</reference>
<organism evidence="9 10">
    <name type="scientific">Streptomyces cynarae</name>
    <dbReference type="NCBI Taxonomy" id="2981134"/>
    <lineage>
        <taxon>Bacteria</taxon>
        <taxon>Bacillati</taxon>
        <taxon>Actinomycetota</taxon>
        <taxon>Actinomycetes</taxon>
        <taxon>Kitasatosporales</taxon>
        <taxon>Streptomycetaceae</taxon>
        <taxon>Streptomyces</taxon>
    </lineage>
</organism>
<keyword evidence="4 7" id="KW-0472">Membrane</keyword>